<dbReference type="NCBIfam" id="NF001211">
    <property type="entry name" value="PRK00179.1"/>
    <property type="match status" value="1"/>
</dbReference>
<dbReference type="UniPathway" id="UPA00138"/>
<name>A0A4Q0SZV3_9BACT</name>
<dbReference type="InterPro" id="IPR001672">
    <property type="entry name" value="G6P_Isomerase"/>
</dbReference>
<evidence type="ECO:0000256" key="4">
    <source>
        <dbReference type="ARBA" id="ARBA00022490"/>
    </source>
</evidence>
<keyword evidence="5 8" id="KW-0324">Glycolysis</keyword>
<evidence type="ECO:0000256" key="3">
    <source>
        <dbReference type="ARBA" id="ARBA00022432"/>
    </source>
</evidence>
<dbReference type="CDD" id="cd05016">
    <property type="entry name" value="SIS_PGI_2"/>
    <property type="match status" value="1"/>
</dbReference>
<comment type="similarity">
    <text evidence="2 8 9">Belongs to the GPI family.</text>
</comment>
<evidence type="ECO:0000313" key="10">
    <source>
        <dbReference type="EMBL" id="RXH55962.1"/>
    </source>
</evidence>
<dbReference type="FunFam" id="1.10.1390.10:FF:000001">
    <property type="entry name" value="Glucose-6-phosphate isomerase"/>
    <property type="match status" value="1"/>
</dbReference>
<comment type="subcellular location">
    <subcellularLocation>
        <location evidence="8">Cytoplasm</location>
    </subcellularLocation>
</comment>
<dbReference type="PRINTS" id="PR00662">
    <property type="entry name" value="G6PISOMERASE"/>
</dbReference>
<comment type="catalytic activity">
    <reaction evidence="7 8 9">
        <text>alpha-D-glucose 6-phosphate = beta-D-fructose 6-phosphate</text>
        <dbReference type="Rhea" id="RHEA:11816"/>
        <dbReference type="ChEBI" id="CHEBI:57634"/>
        <dbReference type="ChEBI" id="CHEBI:58225"/>
        <dbReference type="EC" id="5.3.1.9"/>
    </reaction>
</comment>
<dbReference type="SUPFAM" id="SSF53697">
    <property type="entry name" value="SIS domain"/>
    <property type="match status" value="1"/>
</dbReference>
<dbReference type="PANTHER" id="PTHR11469">
    <property type="entry name" value="GLUCOSE-6-PHOSPHATE ISOMERASE"/>
    <property type="match status" value="1"/>
</dbReference>
<dbReference type="EC" id="5.3.1.9" evidence="8"/>
<comment type="pathway">
    <text evidence="1 8 9">Carbohydrate degradation; glycolysis; D-glyceraldehyde 3-phosphate and glycerone phosphate from D-glucose: step 2/4.</text>
</comment>
<dbReference type="InterPro" id="IPR018189">
    <property type="entry name" value="Phosphoglucose_isomerase_CS"/>
</dbReference>
<dbReference type="InterPro" id="IPR023096">
    <property type="entry name" value="G6P_Isomerase_C"/>
</dbReference>
<sequence length="542" mass="60162">MTTQTTPLSGRPAWKALGEHYTQIRGTHLRQMFKDDPARGEKFTAEFGGIFLDYSKNRITDETVKLLLQLAEESGLKARAEAMFTGEKINITENRAVLHVALRAPKGESIFVDGEDVVPPVHAVLDKMSGFADRVRSGEWKGHTGKKIKNVINIGIGGSDLGPVMAYEALKHYTDRSLTFRFVSNVDGTDFAEAVEDLEADETLFLVASKTFTTLETMTNAHSAREWALKGLGGDETAIAKHFVAISTNAKEVSKFGIDTANMFEFWDWVGGRYSMDCAIGLSTMVAIGPENFRAMLGGFHAMDVHFRTAPLEKNLPVLMGLLTVWYTDFFNAQTVAVLPYEQYLKRFPAYLQQLTMESNGKHVTLSGTHVETETGPIYWGEPGTNGQHSFYQLIHQGTRLIPCDFIGFYKTLNTLGRHHDILMANVFAQAEALAFGKTAEEVKAEGVAEALVPHKVFEGNRPSNVILADKLTPEVLGKLIALYEHAVFTQGTIWSIDSFDQWGVELGKVLATRILGELESDKELTHDTSTNALIEKYRKNK</sequence>
<dbReference type="EMBL" id="RDSM01000002">
    <property type="protein sequence ID" value="RXH55962.1"/>
    <property type="molecule type" value="Genomic_DNA"/>
</dbReference>
<evidence type="ECO:0000256" key="7">
    <source>
        <dbReference type="ARBA" id="ARBA00029321"/>
    </source>
</evidence>
<dbReference type="AlphaFoldDB" id="A0A4Q0SZV3"/>
<dbReference type="UniPathway" id="UPA00109">
    <property type="reaction ID" value="UER00181"/>
</dbReference>
<dbReference type="PANTHER" id="PTHR11469:SF1">
    <property type="entry name" value="GLUCOSE-6-PHOSPHATE ISOMERASE"/>
    <property type="match status" value="1"/>
</dbReference>
<evidence type="ECO:0000256" key="8">
    <source>
        <dbReference type="HAMAP-Rule" id="MF_00473"/>
    </source>
</evidence>
<dbReference type="Gene3D" id="3.40.50.10490">
    <property type="entry name" value="Glucose-6-phosphate isomerase like protein, domain 1"/>
    <property type="match status" value="2"/>
</dbReference>
<keyword evidence="6 8" id="KW-0413">Isomerase</keyword>
<dbReference type="RefSeq" id="WP_128913515.1">
    <property type="nucleotide sequence ID" value="NZ_RDSM01000002.1"/>
</dbReference>
<dbReference type="InterPro" id="IPR035476">
    <property type="entry name" value="SIS_PGI_1"/>
</dbReference>
<dbReference type="GO" id="GO:0004347">
    <property type="term" value="F:glucose-6-phosphate isomerase activity"/>
    <property type="evidence" value="ECO:0007669"/>
    <property type="project" value="UniProtKB-UniRule"/>
</dbReference>
<evidence type="ECO:0000256" key="9">
    <source>
        <dbReference type="RuleBase" id="RU000612"/>
    </source>
</evidence>
<evidence type="ECO:0000256" key="1">
    <source>
        <dbReference type="ARBA" id="ARBA00004926"/>
    </source>
</evidence>
<dbReference type="PROSITE" id="PS51463">
    <property type="entry name" value="P_GLUCOSE_ISOMERASE_3"/>
    <property type="match status" value="1"/>
</dbReference>
<dbReference type="Pfam" id="PF00342">
    <property type="entry name" value="PGI"/>
    <property type="match status" value="1"/>
</dbReference>
<proteinExistence type="inferred from homology"/>
<feature type="active site" evidence="8">
    <location>
        <position position="509"/>
    </location>
</feature>
<reference evidence="11" key="2">
    <citation type="submission" date="2019-02" db="EMBL/GenBank/DDBJ databases">
        <title>Granulicella sibirica sp. nov., a psychrotolerant acidobacterium isolated from an organic soil layer in forested tundra, West Siberia.</title>
        <authorList>
            <person name="Oshkin I.Y."/>
            <person name="Kulichevskaya I.S."/>
            <person name="Rijpstra W.I.C."/>
            <person name="Sinninghe Damste J.S."/>
            <person name="Rakitin A.L."/>
            <person name="Ravin N.V."/>
            <person name="Dedysh S.N."/>
        </authorList>
    </citation>
    <scope>NUCLEOTIDE SEQUENCE [LARGE SCALE GENOMIC DNA]</scope>
    <source>
        <strain evidence="11">AF10</strain>
    </source>
</reference>
<dbReference type="PROSITE" id="PS00174">
    <property type="entry name" value="P_GLUCOSE_ISOMERASE_2"/>
    <property type="match status" value="1"/>
</dbReference>
<gene>
    <name evidence="8" type="primary">pgi</name>
    <name evidence="10" type="ORF">GRAN_2819</name>
</gene>
<organism evidence="10 11">
    <name type="scientific">Granulicella sibirica</name>
    <dbReference type="NCBI Taxonomy" id="2479048"/>
    <lineage>
        <taxon>Bacteria</taxon>
        <taxon>Pseudomonadati</taxon>
        <taxon>Acidobacteriota</taxon>
        <taxon>Terriglobia</taxon>
        <taxon>Terriglobales</taxon>
        <taxon>Acidobacteriaceae</taxon>
        <taxon>Granulicella</taxon>
    </lineage>
</organism>
<dbReference type="GO" id="GO:0097367">
    <property type="term" value="F:carbohydrate derivative binding"/>
    <property type="evidence" value="ECO:0007669"/>
    <property type="project" value="InterPro"/>
</dbReference>
<comment type="caution">
    <text evidence="10">The sequence shown here is derived from an EMBL/GenBank/DDBJ whole genome shotgun (WGS) entry which is preliminary data.</text>
</comment>
<evidence type="ECO:0000313" key="11">
    <source>
        <dbReference type="Proteomes" id="UP000289437"/>
    </source>
</evidence>
<evidence type="ECO:0000256" key="5">
    <source>
        <dbReference type="ARBA" id="ARBA00023152"/>
    </source>
</evidence>
<dbReference type="GO" id="GO:0005829">
    <property type="term" value="C:cytosol"/>
    <property type="evidence" value="ECO:0007669"/>
    <property type="project" value="TreeGrafter"/>
</dbReference>
<feature type="active site" description="Proton donor" evidence="8">
    <location>
        <position position="358"/>
    </location>
</feature>
<comment type="function">
    <text evidence="8">Catalyzes the reversible isomerization of glucose-6-phosphate to fructose-6-phosphate.</text>
</comment>
<evidence type="ECO:0000256" key="2">
    <source>
        <dbReference type="ARBA" id="ARBA00006604"/>
    </source>
</evidence>
<dbReference type="InterPro" id="IPR046348">
    <property type="entry name" value="SIS_dom_sf"/>
</dbReference>
<dbReference type="FunFam" id="3.40.50.10490:FF:000018">
    <property type="entry name" value="Glucose-6-phosphate isomerase"/>
    <property type="match status" value="1"/>
</dbReference>
<dbReference type="GO" id="GO:0051156">
    <property type="term" value="P:glucose 6-phosphate metabolic process"/>
    <property type="evidence" value="ECO:0007669"/>
    <property type="project" value="TreeGrafter"/>
</dbReference>
<dbReference type="CDD" id="cd05015">
    <property type="entry name" value="SIS_PGI_1"/>
    <property type="match status" value="1"/>
</dbReference>
<keyword evidence="3 8" id="KW-0312">Gluconeogenesis</keyword>
<dbReference type="OrthoDB" id="140919at2"/>
<evidence type="ECO:0000256" key="6">
    <source>
        <dbReference type="ARBA" id="ARBA00023235"/>
    </source>
</evidence>
<comment type="pathway">
    <text evidence="8">Carbohydrate biosynthesis; gluconeogenesis.</text>
</comment>
<protein>
    <recommendedName>
        <fullName evidence="8">Glucose-6-phosphate isomerase</fullName>
        <shortName evidence="8">GPI</shortName>
        <ecNumber evidence="8">5.3.1.9</ecNumber>
    </recommendedName>
    <alternativeName>
        <fullName evidence="8">Phosphoglucose isomerase</fullName>
        <shortName evidence="8">PGI</shortName>
    </alternativeName>
    <alternativeName>
        <fullName evidence="8">Phosphohexose isomerase</fullName>
        <shortName evidence="8">PHI</shortName>
    </alternativeName>
</protein>
<dbReference type="HAMAP" id="MF_00473">
    <property type="entry name" value="G6P_isomerase"/>
    <property type="match status" value="1"/>
</dbReference>
<dbReference type="GO" id="GO:0048029">
    <property type="term" value="F:monosaccharide binding"/>
    <property type="evidence" value="ECO:0007669"/>
    <property type="project" value="TreeGrafter"/>
</dbReference>
<reference evidence="10 11" key="1">
    <citation type="submission" date="2018-11" db="EMBL/GenBank/DDBJ databases">
        <authorList>
            <person name="Mardanov A.V."/>
            <person name="Ravin N.V."/>
            <person name="Dedysh S.N."/>
        </authorList>
    </citation>
    <scope>NUCLEOTIDE SEQUENCE [LARGE SCALE GENOMIC DNA]</scope>
    <source>
        <strain evidence="10 11">AF10</strain>
    </source>
</reference>
<dbReference type="Gene3D" id="1.10.1390.10">
    <property type="match status" value="1"/>
</dbReference>
<accession>A0A4Q0SZV3</accession>
<keyword evidence="11" id="KW-1185">Reference proteome</keyword>
<feature type="active site" evidence="8">
    <location>
        <position position="389"/>
    </location>
</feature>
<keyword evidence="4 8" id="KW-0963">Cytoplasm</keyword>
<dbReference type="InterPro" id="IPR035482">
    <property type="entry name" value="SIS_PGI_2"/>
</dbReference>
<dbReference type="Proteomes" id="UP000289437">
    <property type="component" value="Unassembled WGS sequence"/>
</dbReference>
<dbReference type="GO" id="GO:0006096">
    <property type="term" value="P:glycolytic process"/>
    <property type="evidence" value="ECO:0007669"/>
    <property type="project" value="UniProtKB-UniRule"/>
</dbReference>
<dbReference type="GO" id="GO:0006094">
    <property type="term" value="P:gluconeogenesis"/>
    <property type="evidence" value="ECO:0007669"/>
    <property type="project" value="UniProtKB-UniRule"/>
</dbReference>